<dbReference type="EMBL" id="CP127295">
    <property type="protein sequence ID" value="WIY02939.1"/>
    <property type="molecule type" value="Genomic_DNA"/>
</dbReference>
<reference evidence="1 2" key="1">
    <citation type="submission" date="2023-06" db="EMBL/GenBank/DDBJ databases">
        <authorList>
            <person name="Oyuntsetseg B."/>
            <person name="Kim S.B."/>
        </authorList>
    </citation>
    <scope>NUCLEOTIDE SEQUENCE [LARGE SCALE GENOMIC DNA]</scope>
    <source>
        <strain evidence="1 2">4-36</strain>
    </source>
</reference>
<dbReference type="Pfam" id="PF11209">
    <property type="entry name" value="LmeA"/>
    <property type="match status" value="1"/>
</dbReference>
<accession>A0A9Y2NIH5</accession>
<gene>
    <name evidence="1" type="ORF">QRX60_03415</name>
</gene>
<sequence>MSDGRWFDGWVPWPELAGLAAAGRSLLPNVPVTPGALVRTVTEQLVGRRLTAKVDGRDVGLTLTELDYPADSLRLATGRIGNVRIIAEDVDWPEPEGGSIPLRRVTVLAEDVRLRSLPTPAAKPARVELRIAVSADVLRDRVAAVRPGIVAAPAGSGLLQIHWAKKPQWGHLTLEARVEDDAVVLEPRNLHIGQRKLRPPKRFRPIVLPLPELPPGIRLTKVEPRHDELVLHTVAEEWPDRLSRIPLADLLSWLTTAAMTLTLPNLGTRS</sequence>
<name>A0A9Y2NIH5_9PSEU</name>
<keyword evidence="2" id="KW-1185">Reference proteome</keyword>
<evidence type="ECO:0000313" key="1">
    <source>
        <dbReference type="EMBL" id="WIY02939.1"/>
    </source>
</evidence>
<evidence type="ECO:0000313" key="2">
    <source>
        <dbReference type="Proteomes" id="UP001239397"/>
    </source>
</evidence>
<organism evidence="1 2">
    <name type="scientific">Amycolatopsis mongoliensis</name>
    <dbReference type="NCBI Taxonomy" id="715475"/>
    <lineage>
        <taxon>Bacteria</taxon>
        <taxon>Bacillati</taxon>
        <taxon>Actinomycetota</taxon>
        <taxon>Actinomycetes</taxon>
        <taxon>Pseudonocardiales</taxon>
        <taxon>Pseudonocardiaceae</taxon>
        <taxon>Amycolatopsis</taxon>
    </lineage>
</organism>
<dbReference type="Proteomes" id="UP001239397">
    <property type="component" value="Chromosome"/>
</dbReference>
<proteinExistence type="predicted"/>
<protein>
    <submittedName>
        <fullName evidence="1">LmeA family phospholipid-binding protein</fullName>
    </submittedName>
</protein>
<dbReference type="InterPro" id="IPR021373">
    <property type="entry name" value="DUF2993"/>
</dbReference>
<dbReference type="RefSeq" id="WP_285999343.1">
    <property type="nucleotide sequence ID" value="NZ_CP127295.1"/>
</dbReference>
<dbReference type="KEGG" id="amog:QRX60_03415"/>
<dbReference type="AlphaFoldDB" id="A0A9Y2NIH5"/>